<dbReference type="EMBL" id="BORC01000002">
    <property type="protein sequence ID" value="GIN61895.1"/>
    <property type="molecule type" value="Genomic_DNA"/>
</dbReference>
<organism evidence="7 8">
    <name type="scientific">Robertmurraya siralis</name>
    <dbReference type="NCBI Taxonomy" id="77777"/>
    <lineage>
        <taxon>Bacteria</taxon>
        <taxon>Bacillati</taxon>
        <taxon>Bacillota</taxon>
        <taxon>Bacilli</taxon>
        <taxon>Bacillales</taxon>
        <taxon>Bacillaceae</taxon>
        <taxon>Robertmurraya</taxon>
    </lineage>
</organism>
<feature type="transmembrane region" description="Helical" evidence="6">
    <location>
        <begin position="62"/>
        <end position="80"/>
    </location>
</feature>
<feature type="transmembrane region" description="Helical" evidence="6">
    <location>
        <begin position="30"/>
        <end position="50"/>
    </location>
</feature>
<dbReference type="Proteomes" id="UP000682111">
    <property type="component" value="Unassembled WGS sequence"/>
</dbReference>
<keyword evidence="4 6" id="KW-1133">Transmembrane helix</keyword>
<reference evidence="7" key="1">
    <citation type="submission" date="2021-03" db="EMBL/GenBank/DDBJ databases">
        <title>Antimicrobial resistance genes in bacteria isolated from Japanese honey, and their potential for conferring macrolide and lincosamide resistance in the American foulbrood pathogen Paenibacillus larvae.</title>
        <authorList>
            <person name="Okamoto M."/>
            <person name="Kumagai M."/>
            <person name="Kanamori H."/>
            <person name="Takamatsu D."/>
        </authorList>
    </citation>
    <scope>NUCLEOTIDE SEQUENCE</scope>
    <source>
        <strain evidence="7">J27TS8</strain>
    </source>
</reference>
<comment type="subcellular location">
    <subcellularLocation>
        <location evidence="1">Cell membrane</location>
        <topology evidence="1">Multi-pass membrane protein</topology>
    </subcellularLocation>
</comment>
<evidence type="ECO:0000313" key="8">
    <source>
        <dbReference type="Proteomes" id="UP000682111"/>
    </source>
</evidence>
<evidence type="ECO:0000256" key="4">
    <source>
        <dbReference type="ARBA" id="ARBA00022989"/>
    </source>
</evidence>
<evidence type="ECO:0000256" key="2">
    <source>
        <dbReference type="ARBA" id="ARBA00022475"/>
    </source>
</evidence>
<evidence type="ECO:0000256" key="6">
    <source>
        <dbReference type="SAM" id="Phobius"/>
    </source>
</evidence>
<evidence type="ECO:0000313" key="7">
    <source>
        <dbReference type="EMBL" id="GIN61895.1"/>
    </source>
</evidence>
<keyword evidence="2" id="KW-1003">Cell membrane</keyword>
<dbReference type="InterPro" id="IPR005538">
    <property type="entry name" value="LrgA/CidA"/>
</dbReference>
<dbReference type="GO" id="GO:0005886">
    <property type="term" value="C:plasma membrane"/>
    <property type="evidence" value="ECO:0007669"/>
    <property type="project" value="UniProtKB-SubCell"/>
</dbReference>
<accession>A0A920BT95</accession>
<proteinExistence type="predicted"/>
<keyword evidence="5 6" id="KW-0472">Membrane</keyword>
<dbReference type="Pfam" id="PF03788">
    <property type="entry name" value="LrgA"/>
    <property type="match status" value="1"/>
</dbReference>
<comment type="caution">
    <text evidence="7">The sequence shown here is derived from an EMBL/GenBank/DDBJ whole genome shotgun (WGS) entry which is preliminary data.</text>
</comment>
<dbReference type="AlphaFoldDB" id="A0A920BT95"/>
<dbReference type="NCBIfam" id="NF002460">
    <property type="entry name" value="PRK01658.1"/>
    <property type="match status" value="1"/>
</dbReference>
<dbReference type="PANTHER" id="PTHR33931:SF2">
    <property type="entry name" value="HOLIN-LIKE PROTEIN CIDA"/>
    <property type="match status" value="1"/>
</dbReference>
<name>A0A920BT95_9BACI</name>
<feature type="transmembrane region" description="Helical" evidence="6">
    <location>
        <begin position="92"/>
        <end position="114"/>
    </location>
</feature>
<keyword evidence="8" id="KW-1185">Reference proteome</keyword>
<protein>
    <submittedName>
        <fullName evidence="7">Holin-like protein CidA</fullName>
    </submittedName>
</protein>
<keyword evidence="3 6" id="KW-0812">Transmembrane</keyword>
<evidence type="ECO:0000256" key="3">
    <source>
        <dbReference type="ARBA" id="ARBA00022692"/>
    </source>
</evidence>
<gene>
    <name evidence="7" type="primary">cidA</name>
    <name evidence="7" type="ORF">J27TS8_18880</name>
</gene>
<dbReference type="PANTHER" id="PTHR33931">
    <property type="entry name" value="HOLIN-LIKE PROTEIN CIDA-RELATED"/>
    <property type="match status" value="1"/>
</dbReference>
<evidence type="ECO:0000256" key="1">
    <source>
        <dbReference type="ARBA" id="ARBA00004651"/>
    </source>
</evidence>
<evidence type="ECO:0000256" key="5">
    <source>
        <dbReference type="ARBA" id="ARBA00023136"/>
    </source>
</evidence>
<sequence>MKILTIATQILFIHLFLLLGVGVKAFLSIPIPATMIGLLLLFLALCFKIVKLEWVEKGANWLIAELLLFFVPAAVGIINYDEILSIQGLETLLLIAVSTLIVMGSTAFVADIIFKRKDRDPA</sequence>